<feature type="region of interest" description="Disordered" evidence="1">
    <location>
        <begin position="28"/>
        <end position="73"/>
    </location>
</feature>
<organism evidence="4 5">
    <name type="scientific">Nocardioides vastitatis</name>
    <dbReference type="NCBI Taxonomy" id="2568655"/>
    <lineage>
        <taxon>Bacteria</taxon>
        <taxon>Bacillati</taxon>
        <taxon>Actinomycetota</taxon>
        <taxon>Actinomycetes</taxon>
        <taxon>Propionibacteriales</taxon>
        <taxon>Nocardioidaceae</taxon>
        <taxon>Nocardioides</taxon>
    </lineage>
</organism>
<protein>
    <submittedName>
        <fullName evidence="4">Transglycosylase SLT domain-containing protein</fullName>
    </submittedName>
</protein>
<dbReference type="Proteomes" id="UP001596072">
    <property type="component" value="Unassembled WGS sequence"/>
</dbReference>
<reference evidence="5" key="1">
    <citation type="journal article" date="2019" name="Int. J. Syst. Evol. Microbiol.">
        <title>The Global Catalogue of Microorganisms (GCM) 10K type strain sequencing project: providing services to taxonomists for standard genome sequencing and annotation.</title>
        <authorList>
            <consortium name="The Broad Institute Genomics Platform"/>
            <consortium name="The Broad Institute Genome Sequencing Center for Infectious Disease"/>
            <person name="Wu L."/>
            <person name="Ma J."/>
        </authorList>
    </citation>
    <scope>NUCLEOTIDE SEQUENCE [LARGE SCALE GENOMIC DNA]</scope>
    <source>
        <strain evidence="5">YIM 94188</strain>
    </source>
</reference>
<dbReference type="CDD" id="cd13399">
    <property type="entry name" value="Slt35-like"/>
    <property type="match status" value="1"/>
</dbReference>
<dbReference type="SUPFAM" id="SSF53955">
    <property type="entry name" value="Lysozyme-like"/>
    <property type="match status" value="1"/>
</dbReference>
<evidence type="ECO:0000313" key="5">
    <source>
        <dbReference type="Proteomes" id="UP001596072"/>
    </source>
</evidence>
<dbReference type="Gene3D" id="1.10.530.10">
    <property type="match status" value="1"/>
</dbReference>
<name>A0ABW0ZBB6_9ACTN</name>
<evidence type="ECO:0000313" key="4">
    <source>
        <dbReference type="EMBL" id="MFC5728294.1"/>
    </source>
</evidence>
<dbReference type="InterPro" id="IPR008258">
    <property type="entry name" value="Transglycosylase_SLT_dom_1"/>
</dbReference>
<evidence type="ECO:0000256" key="2">
    <source>
        <dbReference type="SAM" id="SignalP"/>
    </source>
</evidence>
<evidence type="ECO:0000259" key="3">
    <source>
        <dbReference type="Pfam" id="PF01464"/>
    </source>
</evidence>
<evidence type="ECO:0000256" key="1">
    <source>
        <dbReference type="SAM" id="MobiDB-lite"/>
    </source>
</evidence>
<dbReference type="PROSITE" id="PS51257">
    <property type="entry name" value="PROKAR_LIPOPROTEIN"/>
    <property type="match status" value="1"/>
</dbReference>
<feature type="signal peptide" evidence="2">
    <location>
        <begin position="1"/>
        <end position="26"/>
    </location>
</feature>
<proteinExistence type="predicted"/>
<feature type="compositionally biased region" description="Pro residues" evidence="1">
    <location>
        <begin position="54"/>
        <end position="64"/>
    </location>
</feature>
<keyword evidence="2" id="KW-0732">Signal</keyword>
<sequence>MAGGRASRASRPAVAGLALVIALGLAACDRPAPPPGTDEAASSSPTGRRSPDGSPAPAPDPQPAPAALVAPRPARDADDLARRLVAAERAVRDANRTGAEVAQAAFDTQVLYRQLGRTPAWRREVLAAAGGYRDAVADHLEGRRSLRSVLTTLTSTLPAWRIVRPPPADDLIRFYRKGERVFGVPWQVLAAVNFVETGFGKIRGFSSAGARGPMQFIPATWEAYGEGDIDDPHDSIMAAARYLAANGGDTAAGLDGALYAYNHHEGYVRGIRAYARLMERDPGAFRQLYRWQIIYLSTRGDVWLPIGYRSRESLPVARYLRQHPDRLLSGTTD</sequence>
<dbReference type="RefSeq" id="WP_378526954.1">
    <property type="nucleotide sequence ID" value="NZ_JBHSNS010000001.1"/>
</dbReference>
<gene>
    <name evidence="4" type="ORF">ACFPQB_05155</name>
</gene>
<dbReference type="Pfam" id="PF01464">
    <property type="entry name" value="SLT"/>
    <property type="match status" value="1"/>
</dbReference>
<accession>A0ABW0ZBB6</accession>
<dbReference type="InterPro" id="IPR023346">
    <property type="entry name" value="Lysozyme-like_dom_sf"/>
</dbReference>
<keyword evidence="5" id="KW-1185">Reference proteome</keyword>
<comment type="caution">
    <text evidence="4">The sequence shown here is derived from an EMBL/GenBank/DDBJ whole genome shotgun (WGS) entry which is preliminary data.</text>
</comment>
<feature type="domain" description="Transglycosylase SLT" evidence="3">
    <location>
        <begin position="177"/>
        <end position="269"/>
    </location>
</feature>
<feature type="chain" id="PRO_5047264974" evidence="2">
    <location>
        <begin position="27"/>
        <end position="333"/>
    </location>
</feature>
<dbReference type="EMBL" id="JBHSNS010000001">
    <property type="protein sequence ID" value="MFC5728294.1"/>
    <property type="molecule type" value="Genomic_DNA"/>
</dbReference>